<dbReference type="STRING" id="1122997.GCA_000425285_01870"/>
<feature type="domain" description="YdbS-like PH" evidence="3">
    <location>
        <begin position="298"/>
        <end position="353"/>
    </location>
</feature>
<feature type="region of interest" description="Disordered" evidence="1">
    <location>
        <begin position="1"/>
        <end position="64"/>
    </location>
</feature>
<keyword evidence="2" id="KW-0472">Membrane</keyword>
<feature type="compositionally biased region" description="Pro residues" evidence="1">
    <location>
        <begin position="7"/>
        <end position="23"/>
    </location>
</feature>
<feature type="region of interest" description="Disordered" evidence="1">
    <location>
        <begin position="494"/>
        <end position="515"/>
    </location>
</feature>
<keyword evidence="2" id="KW-1133">Transmembrane helix</keyword>
<dbReference type="InterPro" id="IPR014529">
    <property type="entry name" value="UCP026631"/>
</dbReference>
<gene>
    <name evidence="4" type="ORF">NCTC13652_01102</name>
</gene>
<evidence type="ECO:0000256" key="1">
    <source>
        <dbReference type="SAM" id="MobiDB-lite"/>
    </source>
</evidence>
<feature type="compositionally biased region" description="Polar residues" evidence="1">
    <location>
        <begin position="27"/>
        <end position="56"/>
    </location>
</feature>
<feature type="transmembrane region" description="Helical" evidence="2">
    <location>
        <begin position="269"/>
        <end position="288"/>
    </location>
</feature>
<accession>A0A448NYB3</accession>
<feature type="transmembrane region" description="Helical" evidence="2">
    <location>
        <begin position="106"/>
        <end position="126"/>
    </location>
</feature>
<keyword evidence="5" id="KW-1185">Reference proteome</keyword>
<name>A0A448NYB3_9ACTN</name>
<evidence type="ECO:0000313" key="4">
    <source>
        <dbReference type="EMBL" id="VEI02908.1"/>
    </source>
</evidence>
<dbReference type="PANTHER" id="PTHR34473:SF2">
    <property type="entry name" value="UPF0699 TRANSMEMBRANE PROTEIN YDBT"/>
    <property type="match status" value="1"/>
</dbReference>
<organism evidence="4 5">
    <name type="scientific">Acidipropionibacterium jensenii</name>
    <dbReference type="NCBI Taxonomy" id="1749"/>
    <lineage>
        <taxon>Bacteria</taxon>
        <taxon>Bacillati</taxon>
        <taxon>Actinomycetota</taxon>
        <taxon>Actinomycetes</taxon>
        <taxon>Propionibacteriales</taxon>
        <taxon>Propionibacteriaceae</taxon>
        <taxon>Acidipropionibacterium</taxon>
    </lineage>
</organism>
<dbReference type="EMBL" id="LR134473">
    <property type="protein sequence ID" value="VEI02908.1"/>
    <property type="molecule type" value="Genomic_DNA"/>
</dbReference>
<feature type="domain" description="YdbS-like PH" evidence="3">
    <location>
        <begin position="407"/>
        <end position="473"/>
    </location>
</feature>
<dbReference type="PIRSF" id="PIRSF026631">
    <property type="entry name" value="UCP026631"/>
    <property type="match status" value="1"/>
</dbReference>
<dbReference type="Proteomes" id="UP000277858">
    <property type="component" value="Chromosome"/>
</dbReference>
<protein>
    <submittedName>
        <fullName evidence="4">Bacterial membrane flanked domain</fullName>
    </submittedName>
</protein>
<dbReference type="InterPro" id="IPR005182">
    <property type="entry name" value="YdbS-like_PH"/>
</dbReference>
<feature type="transmembrane region" description="Helical" evidence="2">
    <location>
        <begin position="240"/>
        <end position="263"/>
    </location>
</feature>
<evidence type="ECO:0000313" key="5">
    <source>
        <dbReference type="Proteomes" id="UP000277858"/>
    </source>
</evidence>
<feature type="domain" description="YdbS-like PH" evidence="3">
    <location>
        <begin position="128"/>
        <end position="204"/>
    </location>
</feature>
<dbReference type="Pfam" id="PF03703">
    <property type="entry name" value="bPH_2"/>
    <property type="match status" value="3"/>
</dbReference>
<evidence type="ECO:0000259" key="3">
    <source>
        <dbReference type="Pfam" id="PF03703"/>
    </source>
</evidence>
<evidence type="ECO:0000256" key="2">
    <source>
        <dbReference type="SAM" id="Phobius"/>
    </source>
</evidence>
<feature type="transmembrane region" description="Helical" evidence="2">
    <location>
        <begin position="68"/>
        <end position="86"/>
    </location>
</feature>
<keyword evidence="2" id="KW-0812">Transmembrane</keyword>
<sequence length="515" mass="56868">MSTNPSSPTPDPLPPSHAQPSPGPDMSSPTGPQEQRLPIQTTSPEQRLPIQTTSPEHSSRVQEQRPHWATPILRGWIVLVGVIAWMVKQAFDNWQSTEDLPSLRNILLGASVVLGVALVQAVIGFLQWRTTTFRIDDEEVRVDRRFIIHSSDRIARSKIQSVDVIQPFAARLVGLARLRIDIGGSSAHTIEYLTRADAYRFRDFFTSTADEVGAPVAPGSVWADRRTDESVITAVSPRQIILGTFISGNFLWTVVLAAAGIVVPMVLDAQVVSIPLVVGAVVAAVRVVTGTLMKYWHFTLLQSARGLKVVHGMTTLTTRSVPVHRVQGIAVSQPLLWRLTGLHKVEVTVLGGLAEADVLEAKVLLPMGTADQVARAVAALWPGFQMDSVDLHPIPRRARWLRWFDRQTFWWGLDDRVIVARHGLFTRVRAVVPHSRVQSTRLHQGPLQRRLRLADLSIQIPAGPVQLSCRHLDAGDTRELLLTEMDRCRAARRAETAALSGSADDPRETPTPPLQ</sequence>
<dbReference type="AlphaFoldDB" id="A0A448NYB3"/>
<dbReference type="PANTHER" id="PTHR34473">
    <property type="entry name" value="UPF0699 TRANSMEMBRANE PROTEIN YDBS"/>
    <property type="match status" value="1"/>
</dbReference>
<reference evidence="4 5" key="1">
    <citation type="submission" date="2018-12" db="EMBL/GenBank/DDBJ databases">
        <authorList>
            <consortium name="Pathogen Informatics"/>
        </authorList>
    </citation>
    <scope>NUCLEOTIDE SEQUENCE [LARGE SCALE GENOMIC DNA]</scope>
    <source>
        <strain evidence="4 5">NCTC13652</strain>
    </source>
</reference>
<proteinExistence type="predicted"/>